<protein>
    <recommendedName>
        <fullName evidence="1">PID domain-containing protein</fullName>
    </recommendedName>
</protein>
<dbReference type="PANTHER" id="PTHR11232">
    <property type="entry name" value="PHOSPHOTYROSINE INTERACTION DOMAIN-CONTAINING FAMILY MEMBER"/>
    <property type="match status" value="1"/>
</dbReference>
<evidence type="ECO:0000313" key="3">
    <source>
        <dbReference type="Proteomes" id="UP000677054"/>
    </source>
</evidence>
<dbReference type="Pfam" id="PF00640">
    <property type="entry name" value="PID"/>
    <property type="match status" value="1"/>
</dbReference>
<proteinExistence type="predicted"/>
<dbReference type="Proteomes" id="UP000677054">
    <property type="component" value="Unassembled WGS sequence"/>
</dbReference>
<dbReference type="InterPro" id="IPR051133">
    <property type="entry name" value="Adapter_Engulfment-Domain"/>
</dbReference>
<reference evidence="2" key="1">
    <citation type="submission" date="2020-11" db="EMBL/GenBank/DDBJ databases">
        <authorList>
            <person name="Tran Van P."/>
        </authorList>
    </citation>
    <scope>NUCLEOTIDE SEQUENCE</scope>
</reference>
<evidence type="ECO:0000259" key="1">
    <source>
        <dbReference type="Pfam" id="PF00640"/>
    </source>
</evidence>
<dbReference type="EMBL" id="CAJPEV010002585">
    <property type="protein sequence ID" value="CAG0897385.1"/>
    <property type="molecule type" value="Genomic_DNA"/>
</dbReference>
<dbReference type="EMBL" id="LR902102">
    <property type="protein sequence ID" value="CAD7249963.1"/>
    <property type="molecule type" value="Genomic_DNA"/>
</dbReference>
<sequence length="188" mass="20999">MQEEEKSAVPSEVPLPCKFTVKALGWRDAMGLWGIKHTRAPVDELVANAKKLKQGDSLPFVQLEVRSDGVHVSAQSKSRLVRDHLDGFTPINLISYGVQDVSFTRVFAMIVVQEGNLKEVHPFRCHAFVCDSRESARRLTFAVATAFREFSKSVKGKKAKPAKFAIDLRSPEEIQAEMEGREVQDSEA</sequence>
<evidence type="ECO:0000313" key="2">
    <source>
        <dbReference type="EMBL" id="CAD7249963.1"/>
    </source>
</evidence>
<gene>
    <name evidence="2" type="ORF">DSTB1V02_LOCUS9748</name>
</gene>
<name>A0A7R9A9G9_9CRUS</name>
<keyword evidence="3" id="KW-1185">Reference proteome</keyword>
<dbReference type="SUPFAM" id="SSF50729">
    <property type="entry name" value="PH domain-like"/>
    <property type="match status" value="1"/>
</dbReference>
<dbReference type="AlphaFoldDB" id="A0A7R9A9G9"/>
<dbReference type="Gene3D" id="2.30.29.30">
    <property type="entry name" value="Pleckstrin-homology domain (PH domain)/Phosphotyrosine-binding domain (PTB)"/>
    <property type="match status" value="1"/>
</dbReference>
<organism evidence="2">
    <name type="scientific">Darwinula stevensoni</name>
    <dbReference type="NCBI Taxonomy" id="69355"/>
    <lineage>
        <taxon>Eukaryota</taxon>
        <taxon>Metazoa</taxon>
        <taxon>Ecdysozoa</taxon>
        <taxon>Arthropoda</taxon>
        <taxon>Crustacea</taxon>
        <taxon>Oligostraca</taxon>
        <taxon>Ostracoda</taxon>
        <taxon>Podocopa</taxon>
        <taxon>Podocopida</taxon>
        <taxon>Darwinulocopina</taxon>
        <taxon>Darwinuloidea</taxon>
        <taxon>Darwinulidae</taxon>
        <taxon>Darwinula</taxon>
    </lineage>
</organism>
<dbReference type="OrthoDB" id="9994289at2759"/>
<dbReference type="PANTHER" id="PTHR11232:SF57">
    <property type="entry name" value="RE46159P"/>
    <property type="match status" value="1"/>
</dbReference>
<accession>A0A7R9A9G9</accession>
<dbReference type="InterPro" id="IPR006020">
    <property type="entry name" value="PTB/PI_dom"/>
</dbReference>
<feature type="domain" description="PID" evidence="1">
    <location>
        <begin position="61"/>
        <end position="152"/>
    </location>
</feature>
<dbReference type="InterPro" id="IPR011993">
    <property type="entry name" value="PH-like_dom_sf"/>
</dbReference>